<name>A0AC60PVZ3_IXOPE</name>
<reference evidence="1 2" key="1">
    <citation type="journal article" date="2020" name="Cell">
        <title>Large-Scale Comparative Analyses of Tick Genomes Elucidate Their Genetic Diversity and Vector Capacities.</title>
        <authorList>
            <consortium name="Tick Genome and Microbiome Consortium (TIGMIC)"/>
            <person name="Jia N."/>
            <person name="Wang J."/>
            <person name="Shi W."/>
            <person name="Du L."/>
            <person name="Sun Y."/>
            <person name="Zhan W."/>
            <person name="Jiang J.F."/>
            <person name="Wang Q."/>
            <person name="Zhang B."/>
            <person name="Ji P."/>
            <person name="Bell-Sakyi L."/>
            <person name="Cui X.M."/>
            <person name="Yuan T.T."/>
            <person name="Jiang B.G."/>
            <person name="Yang W.F."/>
            <person name="Lam T.T."/>
            <person name="Chang Q.C."/>
            <person name="Ding S.J."/>
            <person name="Wang X.J."/>
            <person name="Zhu J.G."/>
            <person name="Ruan X.D."/>
            <person name="Zhao L."/>
            <person name="Wei J.T."/>
            <person name="Ye R.Z."/>
            <person name="Que T.C."/>
            <person name="Du C.H."/>
            <person name="Zhou Y.H."/>
            <person name="Cheng J.X."/>
            <person name="Dai P.F."/>
            <person name="Guo W.B."/>
            <person name="Han X.H."/>
            <person name="Huang E.J."/>
            <person name="Li L.F."/>
            <person name="Wei W."/>
            <person name="Gao Y.C."/>
            <person name="Liu J.Z."/>
            <person name="Shao H.Z."/>
            <person name="Wang X."/>
            <person name="Wang C.C."/>
            <person name="Yang T.C."/>
            <person name="Huo Q.B."/>
            <person name="Li W."/>
            <person name="Chen H.Y."/>
            <person name="Chen S.E."/>
            <person name="Zhou L.G."/>
            <person name="Ni X.B."/>
            <person name="Tian J.H."/>
            <person name="Sheng Y."/>
            <person name="Liu T."/>
            <person name="Pan Y.S."/>
            <person name="Xia L.Y."/>
            <person name="Li J."/>
            <person name="Zhao F."/>
            <person name="Cao W.C."/>
        </authorList>
    </citation>
    <scope>NUCLEOTIDE SEQUENCE [LARGE SCALE GENOMIC DNA]</scope>
    <source>
        <strain evidence="1">Iper-2018</strain>
    </source>
</reference>
<organism evidence="1 2">
    <name type="scientific">Ixodes persulcatus</name>
    <name type="common">Taiga tick</name>
    <dbReference type="NCBI Taxonomy" id="34615"/>
    <lineage>
        <taxon>Eukaryota</taxon>
        <taxon>Metazoa</taxon>
        <taxon>Ecdysozoa</taxon>
        <taxon>Arthropoda</taxon>
        <taxon>Chelicerata</taxon>
        <taxon>Arachnida</taxon>
        <taxon>Acari</taxon>
        <taxon>Parasitiformes</taxon>
        <taxon>Ixodida</taxon>
        <taxon>Ixodoidea</taxon>
        <taxon>Ixodidae</taxon>
        <taxon>Ixodinae</taxon>
        <taxon>Ixodes</taxon>
    </lineage>
</organism>
<comment type="caution">
    <text evidence="1">The sequence shown here is derived from an EMBL/GenBank/DDBJ whole genome shotgun (WGS) entry which is preliminary data.</text>
</comment>
<evidence type="ECO:0000313" key="2">
    <source>
        <dbReference type="Proteomes" id="UP000805193"/>
    </source>
</evidence>
<protein>
    <submittedName>
        <fullName evidence="1">Uncharacterized protein</fullName>
    </submittedName>
</protein>
<accession>A0AC60PVZ3</accession>
<dbReference type="EMBL" id="JABSTQ010009930">
    <property type="protein sequence ID" value="KAG0424828.1"/>
    <property type="molecule type" value="Genomic_DNA"/>
</dbReference>
<evidence type="ECO:0000313" key="1">
    <source>
        <dbReference type="EMBL" id="KAG0424828.1"/>
    </source>
</evidence>
<dbReference type="Proteomes" id="UP000805193">
    <property type="component" value="Unassembled WGS sequence"/>
</dbReference>
<keyword evidence="2" id="KW-1185">Reference proteome</keyword>
<sequence length="144" mass="16442">MHGVFFCPELDESTRLLRHFENQSAHPYHRTSIFRHVIPTSAFPPRTQAWGEAMKGIERRAGSLQRTVSRAKSPRTARDERSPRAPPEIALGRRWALREGTGRLFRTRYRRTRDSGHAHVAAGARTPRTLVPSFHPSPADVPWS</sequence>
<gene>
    <name evidence="1" type="ORF">HPB47_027966</name>
</gene>
<proteinExistence type="predicted"/>